<sequence>MSLTLAVCILICLLISSFIFIKGFPTGELLIKLLLRNSQNYLSPIIFICSDADSFTQSSNSHCLAVPNEVATEKHKISSRFFMEKDEEIRPSIKPPLGDIPTVGPTVCSSSLSAVDCKRARLLQHCSLMFRIPSQSKALIYSHFFS</sequence>
<name>A0ABV0RIH5_9TELE</name>
<organism evidence="1 2">
    <name type="scientific">Xenoophorus captivus</name>
    <dbReference type="NCBI Taxonomy" id="1517983"/>
    <lineage>
        <taxon>Eukaryota</taxon>
        <taxon>Metazoa</taxon>
        <taxon>Chordata</taxon>
        <taxon>Craniata</taxon>
        <taxon>Vertebrata</taxon>
        <taxon>Euteleostomi</taxon>
        <taxon>Actinopterygii</taxon>
        <taxon>Neopterygii</taxon>
        <taxon>Teleostei</taxon>
        <taxon>Neoteleostei</taxon>
        <taxon>Acanthomorphata</taxon>
        <taxon>Ovalentaria</taxon>
        <taxon>Atherinomorphae</taxon>
        <taxon>Cyprinodontiformes</taxon>
        <taxon>Goodeidae</taxon>
        <taxon>Xenoophorus</taxon>
    </lineage>
</organism>
<gene>
    <name evidence="1" type="ORF">XENOCAPTIV_021882</name>
</gene>
<evidence type="ECO:0000313" key="2">
    <source>
        <dbReference type="Proteomes" id="UP001434883"/>
    </source>
</evidence>
<evidence type="ECO:0000313" key="1">
    <source>
        <dbReference type="EMBL" id="MEQ2207962.1"/>
    </source>
</evidence>
<accession>A0ABV0RIH5</accession>
<comment type="caution">
    <text evidence="1">The sequence shown here is derived from an EMBL/GenBank/DDBJ whole genome shotgun (WGS) entry which is preliminary data.</text>
</comment>
<proteinExistence type="predicted"/>
<protein>
    <submittedName>
        <fullName evidence="1">Uncharacterized protein</fullName>
    </submittedName>
</protein>
<reference evidence="1 2" key="1">
    <citation type="submission" date="2021-06" db="EMBL/GenBank/DDBJ databases">
        <authorList>
            <person name="Palmer J.M."/>
        </authorList>
    </citation>
    <scope>NUCLEOTIDE SEQUENCE [LARGE SCALE GENOMIC DNA]</scope>
    <source>
        <strain evidence="1 2">XC_2019</strain>
        <tissue evidence="1">Muscle</tissue>
    </source>
</reference>
<dbReference type="Proteomes" id="UP001434883">
    <property type="component" value="Unassembled WGS sequence"/>
</dbReference>
<keyword evidence="2" id="KW-1185">Reference proteome</keyword>
<dbReference type="EMBL" id="JAHRIN010046834">
    <property type="protein sequence ID" value="MEQ2207962.1"/>
    <property type="molecule type" value="Genomic_DNA"/>
</dbReference>